<feature type="region of interest" description="Disordered" evidence="11">
    <location>
        <begin position="1058"/>
        <end position="1095"/>
    </location>
</feature>
<evidence type="ECO:0000313" key="15">
    <source>
        <dbReference type="EMBL" id="RYR42846.1"/>
    </source>
</evidence>
<name>A0A445BWB4_ARAHY</name>
<keyword evidence="12" id="KW-0472">Membrane</keyword>
<dbReference type="InterPro" id="IPR003034">
    <property type="entry name" value="SAP_dom"/>
</dbReference>
<dbReference type="EMBL" id="SDMP01000008">
    <property type="protein sequence ID" value="RYR42846.1"/>
    <property type="molecule type" value="Genomic_DNA"/>
</dbReference>
<dbReference type="GO" id="GO:0000785">
    <property type="term" value="C:chromatin"/>
    <property type="evidence" value="ECO:0007669"/>
    <property type="project" value="TreeGrafter"/>
</dbReference>
<dbReference type="SMART" id="SM00513">
    <property type="entry name" value="SAP"/>
    <property type="match status" value="1"/>
</dbReference>
<feature type="compositionally biased region" description="Low complexity" evidence="11">
    <location>
        <begin position="23"/>
        <end position="41"/>
    </location>
</feature>
<dbReference type="PANTHER" id="PTHR10782:SF102">
    <property type="entry name" value="E3 SUMO-PROTEIN LIGASE SIZ1"/>
    <property type="match status" value="1"/>
</dbReference>
<evidence type="ECO:0000256" key="6">
    <source>
        <dbReference type="ARBA" id="ARBA00022771"/>
    </source>
</evidence>
<comment type="similarity">
    <text evidence="3">Belongs to the PIAS family.</text>
</comment>
<evidence type="ECO:0000256" key="2">
    <source>
        <dbReference type="ARBA" id="ARBA00004718"/>
    </source>
</evidence>
<keyword evidence="4" id="KW-0808">Transferase</keyword>
<dbReference type="Gene3D" id="1.10.720.30">
    <property type="entry name" value="SAP domain"/>
    <property type="match status" value="1"/>
</dbReference>
<evidence type="ECO:0000256" key="7">
    <source>
        <dbReference type="ARBA" id="ARBA00022786"/>
    </source>
</evidence>
<evidence type="ECO:0000256" key="12">
    <source>
        <dbReference type="SAM" id="Phobius"/>
    </source>
</evidence>
<protein>
    <recommendedName>
        <fullName evidence="17">E3 SUMO-protein ligase SIZ1</fullName>
    </recommendedName>
</protein>
<evidence type="ECO:0000256" key="1">
    <source>
        <dbReference type="ARBA" id="ARBA00004123"/>
    </source>
</evidence>
<keyword evidence="12" id="KW-1133">Transmembrane helix</keyword>
<evidence type="ECO:0000256" key="5">
    <source>
        <dbReference type="ARBA" id="ARBA00022723"/>
    </source>
</evidence>
<keyword evidence="8" id="KW-0862">Zinc</keyword>
<comment type="pathway">
    <text evidence="2">Protein modification; protein sumoylation.</text>
</comment>
<dbReference type="Pfam" id="PF02037">
    <property type="entry name" value="SAP"/>
    <property type="match status" value="1"/>
</dbReference>
<comment type="subcellular location">
    <subcellularLocation>
        <location evidence="1">Nucleus</location>
    </subcellularLocation>
</comment>
<evidence type="ECO:0000256" key="4">
    <source>
        <dbReference type="ARBA" id="ARBA00022679"/>
    </source>
</evidence>
<evidence type="ECO:0000313" key="16">
    <source>
        <dbReference type="Proteomes" id="UP000289738"/>
    </source>
</evidence>
<dbReference type="InterPro" id="IPR001965">
    <property type="entry name" value="Znf_PHD"/>
</dbReference>
<dbReference type="GO" id="GO:0005634">
    <property type="term" value="C:nucleus"/>
    <property type="evidence" value="ECO:0007669"/>
    <property type="project" value="UniProtKB-SubCell"/>
</dbReference>
<dbReference type="PROSITE" id="PS51044">
    <property type="entry name" value="ZF_SP_RING"/>
    <property type="match status" value="1"/>
</dbReference>
<dbReference type="STRING" id="3818.A0A445BWB4"/>
<dbReference type="CDD" id="cd16792">
    <property type="entry name" value="SP-RING_Siz-like"/>
    <property type="match status" value="1"/>
</dbReference>
<dbReference type="AlphaFoldDB" id="A0A445BWB4"/>
<evidence type="ECO:0008006" key="17">
    <source>
        <dbReference type="Google" id="ProtNLM"/>
    </source>
</evidence>
<dbReference type="SMART" id="SM00249">
    <property type="entry name" value="PHD"/>
    <property type="match status" value="1"/>
</dbReference>
<feature type="region of interest" description="Disordered" evidence="11">
    <location>
        <begin position="22"/>
        <end position="43"/>
    </location>
</feature>
<evidence type="ECO:0000256" key="10">
    <source>
        <dbReference type="PROSITE-ProRule" id="PRU00452"/>
    </source>
</evidence>
<dbReference type="PROSITE" id="PS01359">
    <property type="entry name" value="ZF_PHD_1"/>
    <property type="match status" value="1"/>
</dbReference>
<organism evidence="15 16">
    <name type="scientific">Arachis hypogaea</name>
    <name type="common">Peanut</name>
    <dbReference type="NCBI Taxonomy" id="3818"/>
    <lineage>
        <taxon>Eukaryota</taxon>
        <taxon>Viridiplantae</taxon>
        <taxon>Streptophyta</taxon>
        <taxon>Embryophyta</taxon>
        <taxon>Tracheophyta</taxon>
        <taxon>Spermatophyta</taxon>
        <taxon>Magnoliopsida</taxon>
        <taxon>eudicotyledons</taxon>
        <taxon>Gunneridae</taxon>
        <taxon>Pentapetalae</taxon>
        <taxon>rosids</taxon>
        <taxon>fabids</taxon>
        <taxon>Fabales</taxon>
        <taxon>Fabaceae</taxon>
        <taxon>Papilionoideae</taxon>
        <taxon>50 kb inversion clade</taxon>
        <taxon>dalbergioids sensu lato</taxon>
        <taxon>Dalbergieae</taxon>
        <taxon>Pterocarpus clade</taxon>
        <taxon>Arachis</taxon>
    </lineage>
</organism>
<feature type="domain" description="SP-RING-type" evidence="14">
    <location>
        <begin position="519"/>
        <end position="602"/>
    </location>
</feature>
<evidence type="ECO:0000256" key="11">
    <source>
        <dbReference type="SAM" id="MobiDB-lite"/>
    </source>
</evidence>
<feature type="domain" description="SAP" evidence="13">
    <location>
        <begin position="183"/>
        <end position="217"/>
    </location>
</feature>
<dbReference type="GO" id="GO:0016925">
    <property type="term" value="P:protein sumoylation"/>
    <property type="evidence" value="ECO:0007669"/>
    <property type="project" value="UniProtKB-UniPathway"/>
</dbReference>
<dbReference type="InterPro" id="IPR036361">
    <property type="entry name" value="SAP_dom_sf"/>
</dbReference>
<keyword evidence="9" id="KW-0539">Nucleus</keyword>
<dbReference type="InterPro" id="IPR011011">
    <property type="entry name" value="Znf_FYVE_PHD"/>
</dbReference>
<feature type="compositionally biased region" description="Low complexity" evidence="11">
    <location>
        <begin position="981"/>
        <end position="990"/>
    </location>
</feature>
<dbReference type="PANTHER" id="PTHR10782">
    <property type="entry name" value="ZINC FINGER MIZ DOMAIN-CONTAINING PROTEIN"/>
    <property type="match status" value="1"/>
</dbReference>
<keyword evidence="12" id="KW-0812">Transmembrane</keyword>
<dbReference type="GO" id="GO:0061665">
    <property type="term" value="F:SUMO ligase activity"/>
    <property type="evidence" value="ECO:0007669"/>
    <property type="project" value="TreeGrafter"/>
</dbReference>
<comment type="caution">
    <text evidence="15">The sequence shown here is derived from an EMBL/GenBank/DDBJ whole genome shotgun (WGS) entry which is preliminary data.</text>
</comment>
<sequence length="1095" mass="120407">MDDEPLGPHFASIVKRLRLSCGSKNDTNQNTKNDSSTDTDTVPPLHRDVHSVFVSSENPNRHSILPFFSISRSLLSASIPSFQLNFTRFSPGRLLLLPVWPNLRGFCLPTVAEGSVNKWTWYLVVRWSKLRFIKELICMDGEFVLFGPSAKFSVWLVFIDWIFSVFWLLGLLLTKEKGCLEKLNSFRIKELKDVLTQLGLSKQGKKQDLVDRILSILSDEQASKMWAKKNVIGKEQVAKLVDDTFRKLQVSGAIDLASKGQGSSPDVSNVKIKGEVDEVFQEDTKIRCLCGSSLETDPLIKCEDTRCHVWQHINCVIIPEKPMEPIPPLPQKFYCELCRLTRADPFWVSVATPMFPVKLTTTHIPTDGANPVQSVDRTFQLTRADKDLVSRPEFDVQAWCMLLNDKVSYRMQWPQYTDLQVNGVPVRVINRPGSQLLGANGRDDGPIITPYTKDGINKISLTGCDARIFCLGVRIVKRRSLQQILNTIPKESDGERFEDALARVCSRVGGGNADDNADSDSDLEVVSDTFTINLRCPMSGSRMRVAGRFKPCAHMGCFDLEIFVEMNQRSRKWQCPICLKNYALEDIIIDPYFNRITSMMRNCGEDVTEIEVKPDGYWRAKAKSESEHRELGNLVQWHCPDGSLALSTNGEVNGMEALKLKQEDVSDTPTGLRIGMKKNHDGVWVFSKPEDTNTSSGNGLNKDFGNHDHVVIPMSSSDTVSGREGDDPSVNQGVGGHIDYSPTNGIEMDSVPHNNVDSAYGYTVPNPSALAADAEVIVLSDSEDDNDILVSSTIEYKNNETGAADTDIYSMPQPGIIDSYTDHNLGGNPCLGLFSNPNEDDFGMPSSIWSLPSGTQAGSGFQLFSSDADVSDALVHLQNGDLNGYTLASDTSALESNSLIQDSSAGRSDADLNGGLVGGLVDNPLAFAGEDPSLKIFLPTTPLESSVQHESREQADVSNGVCTDDWISLRLGGGAGGSNGNGSVPSGLNSRLQATSRGGATDTLTDTAEEGILFNLPSGSGSIDTHPVVYRFMFWPVLLDSLFLLMPGSLLLGMNDARSDKASRPRSDSPFSFPRQKRSKLKKAEQRYWCSGNGS</sequence>
<accession>A0A445BWB4</accession>
<dbReference type="PROSITE" id="PS50800">
    <property type="entry name" value="SAP"/>
    <property type="match status" value="1"/>
</dbReference>
<feature type="compositionally biased region" description="Basic and acidic residues" evidence="11">
    <location>
        <begin position="1058"/>
        <end position="1067"/>
    </location>
</feature>
<dbReference type="InterPro" id="IPR031141">
    <property type="entry name" value="SIZ1/2_SP-RING"/>
</dbReference>
<dbReference type="Proteomes" id="UP000289738">
    <property type="component" value="Chromosome A08"/>
</dbReference>
<keyword evidence="5" id="KW-0479">Metal-binding</keyword>
<dbReference type="UniPathway" id="UPA00886"/>
<feature type="region of interest" description="Disordered" evidence="11">
    <location>
        <begin position="978"/>
        <end position="1003"/>
    </location>
</feature>
<evidence type="ECO:0000256" key="8">
    <source>
        <dbReference type="ARBA" id="ARBA00022833"/>
    </source>
</evidence>
<dbReference type="InterPro" id="IPR019786">
    <property type="entry name" value="Zinc_finger_PHD-type_CS"/>
</dbReference>
<dbReference type="CDD" id="cd15570">
    <property type="entry name" value="PHD_Bye1p_SIZ1_like"/>
    <property type="match status" value="1"/>
</dbReference>
<dbReference type="SUPFAM" id="SSF57903">
    <property type="entry name" value="FYVE/PHD zinc finger"/>
    <property type="match status" value="1"/>
</dbReference>
<gene>
    <name evidence="15" type="ORF">Ahy_A08g039287</name>
</gene>
<reference evidence="15 16" key="1">
    <citation type="submission" date="2019-01" db="EMBL/GenBank/DDBJ databases">
        <title>Sequencing of cultivated peanut Arachis hypogaea provides insights into genome evolution and oil improvement.</title>
        <authorList>
            <person name="Chen X."/>
        </authorList>
    </citation>
    <scope>NUCLEOTIDE SEQUENCE [LARGE SCALE GENOMIC DNA]</scope>
    <source>
        <strain evidence="16">cv. Fuhuasheng</strain>
        <tissue evidence="15">Leaves</tissue>
    </source>
</reference>
<feature type="compositionally biased region" description="Polar residues" evidence="11">
    <location>
        <begin position="991"/>
        <end position="1003"/>
    </location>
</feature>
<evidence type="ECO:0000259" key="14">
    <source>
        <dbReference type="PROSITE" id="PS51044"/>
    </source>
</evidence>
<keyword evidence="6 10" id="KW-0863">Zinc-finger</keyword>
<evidence type="ECO:0000256" key="3">
    <source>
        <dbReference type="ARBA" id="ARBA00005383"/>
    </source>
</evidence>
<dbReference type="Gene3D" id="3.30.40.10">
    <property type="entry name" value="Zinc/RING finger domain, C3HC4 (zinc finger)"/>
    <property type="match status" value="2"/>
</dbReference>
<dbReference type="GO" id="GO:0008270">
    <property type="term" value="F:zinc ion binding"/>
    <property type="evidence" value="ECO:0007669"/>
    <property type="project" value="UniProtKB-KW"/>
</dbReference>
<keyword evidence="16" id="KW-1185">Reference proteome</keyword>
<evidence type="ECO:0000259" key="13">
    <source>
        <dbReference type="PROSITE" id="PS50800"/>
    </source>
</evidence>
<dbReference type="InterPro" id="IPR013083">
    <property type="entry name" value="Znf_RING/FYVE/PHD"/>
</dbReference>
<dbReference type="SUPFAM" id="SSF68906">
    <property type="entry name" value="SAP domain"/>
    <property type="match status" value="1"/>
</dbReference>
<feature type="transmembrane region" description="Helical" evidence="12">
    <location>
        <begin position="1032"/>
        <end position="1054"/>
    </location>
</feature>
<evidence type="ECO:0000256" key="9">
    <source>
        <dbReference type="ARBA" id="ARBA00023242"/>
    </source>
</evidence>
<proteinExistence type="inferred from homology"/>
<keyword evidence="7" id="KW-0833">Ubl conjugation pathway</keyword>
<dbReference type="InterPro" id="IPR004181">
    <property type="entry name" value="Znf_MIZ"/>
</dbReference>
<dbReference type="Pfam" id="PF02891">
    <property type="entry name" value="zf-MIZ"/>
    <property type="match status" value="1"/>
</dbReference>